<dbReference type="Gene3D" id="1.10.357.10">
    <property type="entry name" value="Tetracycline Repressor, domain 2"/>
    <property type="match status" value="1"/>
</dbReference>
<feature type="DNA-binding region" description="H-T-H motif" evidence="4">
    <location>
        <begin position="29"/>
        <end position="48"/>
    </location>
</feature>
<dbReference type="AlphaFoldDB" id="A0A6P0H508"/>
<organism evidence="7 9">
    <name type="scientific">Modestobacter muralis</name>
    <dbReference type="NCBI Taxonomy" id="1608614"/>
    <lineage>
        <taxon>Bacteria</taxon>
        <taxon>Bacillati</taxon>
        <taxon>Actinomycetota</taxon>
        <taxon>Actinomycetes</taxon>
        <taxon>Geodermatophilales</taxon>
        <taxon>Geodermatophilaceae</taxon>
        <taxon>Modestobacter</taxon>
    </lineage>
</organism>
<dbReference type="PROSITE" id="PS50977">
    <property type="entry name" value="HTH_TETR_2"/>
    <property type="match status" value="1"/>
</dbReference>
<keyword evidence="2 4" id="KW-0238">DNA-binding</keyword>
<dbReference type="InterPro" id="IPR001647">
    <property type="entry name" value="HTH_TetR"/>
</dbReference>
<dbReference type="EMBL" id="JAAGWH010000013">
    <property type="protein sequence ID" value="NEK93436.1"/>
    <property type="molecule type" value="Genomic_DNA"/>
</dbReference>
<comment type="caution">
    <text evidence="7">The sequence shown here is derived from an EMBL/GenBank/DDBJ whole genome shotgun (WGS) entry which is preliminary data.</text>
</comment>
<dbReference type="GO" id="GO:0000976">
    <property type="term" value="F:transcription cis-regulatory region binding"/>
    <property type="evidence" value="ECO:0007669"/>
    <property type="project" value="TreeGrafter"/>
</dbReference>
<dbReference type="PANTHER" id="PTHR30055">
    <property type="entry name" value="HTH-TYPE TRANSCRIPTIONAL REGULATOR RUTR"/>
    <property type="match status" value="1"/>
</dbReference>
<dbReference type="InterPro" id="IPR009057">
    <property type="entry name" value="Homeodomain-like_sf"/>
</dbReference>
<dbReference type="Proteomes" id="UP000468828">
    <property type="component" value="Unassembled WGS sequence"/>
</dbReference>
<name>A0A6P0H508_9ACTN</name>
<dbReference type="PRINTS" id="PR00455">
    <property type="entry name" value="HTHTETR"/>
</dbReference>
<dbReference type="GO" id="GO:0003700">
    <property type="term" value="F:DNA-binding transcription factor activity"/>
    <property type="evidence" value="ECO:0007669"/>
    <property type="project" value="TreeGrafter"/>
</dbReference>
<dbReference type="SUPFAM" id="SSF46689">
    <property type="entry name" value="Homeodomain-like"/>
    <property type="match status" value="1"/>
</dbReference>
<proteinExistence type="predicted"/>
<evidence type="ECO:0000259" key="5">
    <source>
        <dbReference type="PROSITE" id="PS50977"/>
    </source>
</evidence>
<evidence type="ECO:0000313" key="6">
    <source>
        <dbReference type="EMBL" id="NEK93436.1"/>
    </source>
</evidence>
<evidence type="ECO:0000313" key="8">
    <source>
        <dbReference type="Proteomes" id="UP000468828"/>
    </source>
</evidence>
<evidence type="ECO:0000313" key="9">
    <source>
        <dbReference type="Proteomes" id="UP000471152"/>
    </source>
</evidence>
<dbReference type="InterPro" id="IPR050109">
    <property type="entry name" value="HTH-type_TetR-like_transc_reg"/>
</dbReference>
<dbReference type="PANTHER" id="PTHR30055:SF238">
    <property type="entry name" value="MYCOFACTOCIN BIOSYNTHESIS TRANSCRIPTIONAL REGULATOR MFTR-RELATED"/>
    <property type="match status" value="1"/>
</dbReference>
<evidence type="ECO:0000256" key="4">
    <source>
        <dbReference type="PROSITE-ProRule" id="PRU00335"/>
    </source>
</evidence>
<keyword evidence="1" id="KW-0805">Transcription regulation</keyword>
<reference evidence="7 9" key="2">
    <citation type="submission" date="2020-02" db="EMBL/GenBank/DDBJ databases">
        <title>The WGS of Modestobacter muralis DSM 100205.</title>
        <authorList>
            <person name="Jiang Z."/>
        </authorList>
    </citation>
    <scope>NUCLEOTIDE SEQUENCE [LARGE SCALE GENOMIC DNA]</scope>
    <source>
        <strain evidence="7 9">DSM 100205</strain>
    </source>
</reference>
<dbReference type="RefSeq" id="WP_163609884.1">
    <property type="nucleotide sequence ID" value="NZ_JAAGWB010000013.1"/>
</dbReference>
<gene>
    <name evidence="7" type="ORF">G3R41_04495</name>
    <name evidence="6" type="ORF">GCU67_04495</name>
</gene>
<keyword evidence="8" id="KW-1185">Reference proteome</keyword>
<dbReference type="EMBL" id="JAAGWB010000013">
    <property type="protein sequence ID" value="NEN50203.1"/>
    <property type="molecule type" value="Genomic_DNA"/>
</dbReference>
<dbReference type="Pfam" id="PF00440">
    <property type="entry name" value="TetR_N"/>
    <property type="match status" value="1"/>
</dbReference>
<reference evidence="6 8" key="1">
    <citation type="submission" date="2020-01" db="EMBL/GenBank/DDBJ databases">
        <title>the WGS Modestobacter muralis CPCC 204518.</title>
        <authorList>
            <person name="Jiang Z."/>
        </authorList>
    </citation>
    <scope>NUCLEOTIDE SEQUENCE [LARGE SCALE GENOMIC DNA]</scope>
    <source>
        <strain evidence="6 8">DSM 100205</strain>
    </source>
</reference>
<keyword evidence="3" id="KW-0804">Transcription</keyword>
<evidence type="ECO:0000256" key="2">
    <source>
        <dbReference type="ARBA" id="ARBA00023125"/>
    </source>
</evidence>
<dbReference type="Proteomes" id="UP000471152">
    <property type="component" value="Unassembled WGS sequence"/>
</dbReference>
<evidence type="ECO:0000313" key="7">
    <source>
        <dbReference type="EMBL" id="NEN50203.1"/>
    </source>
</evidence>
<accession>A0A6P0H508</accession>
<evidence type="ECO:0000256" key="1">
    <source>
        <dbReference type="ARBA" id="ARBA00023015"/>
    </source>
</evidence>
<protein>
    <submittedName>
        <fullName evidence="7">TetR family transcriptional regulator</fullName>
    </submittedName>
</protein>
<feature type="domain" description="HTH tetR-type" evidence="5">
    <location>
        <begin position="6"/>
        <end position="66"/>
    </location>
</feature>
<evidence type="ECO:0000256" key="3">
    <source>
        <dbReference type="ARBA" id="ARBA00023163"/>
    </source>
</evidence>
<sequence length="190" mass="20311">MARWESGTQERLQRAALDLFAEHGYDGVTVAQIAAHAGLTERTFFRWFADKREVLFRGQEEFEQAFLTGMTAAPDGDAMSLAMAGLAGGAAPFTAERHPWARARQRAIDAHPALRERELLKLSALATALTGALTDRGVGPVPAALAAESAVVVFRTAFTAWIAGDGARPFAEVQAEVLAELHALLAAARA</sequence>